<sequence>MSEAGSLNNTRAFTLVELGLVLLLLSLFGLLSLPALDIYRQDALDQSARRLTSLARHLFNEAALTGARHRLWFDLDGQNYRAERLQDSGEWLRLDGRLGGGTWPAGVRLCELRIEEQGSLTRGTATVEFLPQGYLPATTLYLQQEGDRQLSLHLEPLSAQGLIREGHHVFD</sequence>
<dbReference type="STRING" id="57664.SAMN05661003_101415"/>
<evidence type="ECO:0000313" key="3">
    <source>
        <dbReference type="Proteomes" id="UP000243205"/>
    </source>
</evidence>
<name>A0A1G6XVT6_9BACT</name>
<keyword evidence="1" id="KW-0812">Transmembrane</keyword>
<dbReference type="SUPFAM" id="SSF54523">
    <property type="entry name" value="Pili subunits"/>
    <property type="match status" value="1"/>
</dbReference>
<dbReference type="InterPro" id="IPR045584">
    <property type="entry name" value="Pilin-like"/>
</dbReference>
<accession>A0A1G6XVT6</accession>
<keyword evidence="1" id="KW-1133">Transmembrane helix</keyword>
<keyword evidence="3" id="KW-1185">Reference proteome</keyword>
<gene>
    <name evidence="2" type="ORF">SAMN05661003_101415</name>
</gene>
<protein>
    <submittedName>
        <fullName evidence="2">Type II secretory pathway, pseudopilin PulG</fullName>
    </submittedName>
</protein>
<dbReference type="Gene3D" id="3.55.40.10">
    <property type="entry name" value="minor pseudopilin epsh domain"/>
    <property type="match status" value="1"/>
</dbReference>
<proteinExistence type="predicted"/>
<reference evidence="3" key="1">
    <citation type="submission" date="2016-10" db="EMBL/GenBank/DDBJ databases">
        <authorList>
            <person name="Varghese N."/>
            <person name="Submissions S."/>
        </authorList>
    </citation>
    <scope>NUCLEOTIDE SEQUENCE [LARGE SCALE GENOMIC DNA]</scope>
    <source>
        <strain evidence="3">DSM 8987</strain>
    </source>
</reference>
<keyword evidence="1" id="KW-0472">Membrane</keyword>
<dbReference type="EMBL" id="FNAQ01000001">
    <property type="protein sequence ID" value="SDD82142.1"/>
    <property type="molecule type" value="Genomic_DNA"/>
</dbReference>
<dbReference type="AlphaFoldDB" id="A0A1G6XVT6"/>
<organism evidence="2 3">
    <name type="scientific">Desulfuromonas thiophila</name>
    <dbReference type="NCBI Taxonomy" id="57664"/>
    <lineage>
        <taxon>Bacteria</taxon>
        <taxon>Pseudomonadati</taxon>
        <taxon>Thermodesulfobacteriota</taxon>
        <taxon>Desulfuromonadia</taxon>
        <taxon>Desulfuromonadales</taxon>
        <taxon>Desulfuromonadaceae</taxon>
        <taxon>Desulfuromonas</taxon>
    </lineage>
</organism>
<evidence type="ECO:0000256" key="1">
    <source>
        <dbReference type="SAM" id="Phobius"/>
    </source>
</evidence>
<feature type="transmembrane region" description="Helical" evidence="1">
    <location>
        <begin position="12"/>
        <end position="33"/>
    </location>
</feature>
<evidence type="ECO:0000313" key="2">
    <source>
        <dbReference type="EMBL" id="SDD82142.1"/>
    </source>
</evidence>
<dbReference type="Proteomes" id="UP000243205">
    <property type="component" value="Unassembled WGS sequence"/>
</dbReference>